<dbReference type="CDD" id="cd04301">
    <property type="entry name" value="NAT_SF"/>
    <property type="match status" value="1"/>
</dbReference>
<evidence type="ECO:0000259" key="1">
    <source>
        <dbReference type="PROSITE" id="PS51186"/>
    </source>
</evidence>
<dbReference type="GO" id="GO:0016747">
    <property type="term" value="F:acyltransferase activity, transferring groups other than amino-acyl groups"/>
    <property type="evidence" value="ECO:0007669"/>
    <property type="project" value="InterPro"/>
</dbReference>
<protein>
    <submittedName>
        <fullName evidence="2">Acetyltransferase</fullName>
        <ecNumber evidence="2">2.3.1.-</ecNumber>
    </submittedName>
</protein>
<dbReference type="OrthoDB" id="5355033at2"/>
<accession>A0A290HH03</accession>
<feature type="domain" description="N-acetyltransferase" evidence="1">
    <location>
        <begin position="3"/>
        <end position="156"/>
    </location>
</feature>
<dbReference type="SUPFAM" id="SSF55729">
    <property type="entry name" value="Acyl-CoA N-acyltransferases (Nat)"/>
    <property type="match status" value="1"/>
</dbReference>
<dbReference type="EC" id="2.3.1.-" evidence="2"/>
<name>A0A290HH03_9BACT</name>
<dbReference type="InterPro" id="IPR000182">
    <property type="entry name" value="GNAT_dom"/>
</dbReference>
<evidence type="ECO:0000313" key="2">
    <source>
        <dbReference type="EMBL" id="ATB70832.1"/>
    </source>
</evidence>
<dbReference type="PANTHER" id="PTHR43451">
    <property type="entry name" value="ACETYLTRANSFERASE (GNAT) FAMILY PROTEIN"/>
    <property type="match status" value="1"/>
</dbReference>
<dbReference type="InterPro" id="IPR016181">
    <property type="entry name" value="Acyl_CoA_acyltransferase"/>
</dbReference>
<keyword evidence="2" id="KW-0012">Acyltransferase</keyword>
<gene>
    <name evidence="2" type="ORF">SJPD1_2743</name>
</gene>
<dbReference type="Pfam" id="PF13673">
    <property type="entry name" value="Acetyltransf_10"/>
    <property type="match status" value="1"/>
</dbReference>
<dbReference type="Gene3D" id="3.40.630.30">
    <property type="match status" value="1"/>
</dbReference>
<reference evidence="3" key="1">
    <citation type="submission" date="2017-09" db="EMBL/GenBank/DDBJ databases">
        <title>The complete genome of Sulfurospirillum sp. JPD-1.</title>
        <authorList>
            <person name="Goris T."/>
        </authorList>
    </citation>
    <scope>NUCLEOTIDE SEQUENCE [LARGE SCALE GENOMIC DNA]</scope>
    <source>
        <strain evidence="3">JPD-1</strain>
    </source>
</reference>
<evidence type="ECO:0000313" key="3">
    <source>
        <dbReference type="Proteomes" id="UP000217349"/>
    </source>
</evidence>
<dbReference type="InterPro" id="IPR052564">
    <property type="entry name" value="N-acetyltrans/Recomb-assoc"/>
</dbReference>
<proteinExistence type="predicted"/>
<dbReference type="PROSITE" id="PS51186">
    <property type="entry name" value="GNAT"/>
    <property type="match status" value="1"/>
</dbReference>
<sequence length="156" mass="18077">MKITITPYTDENATEVTDLHHASIHAIDPTIYSREQQEAWAHTPPNYPYWVKRLALKKPFLAMVEGHIAGFIELEADGHIDCAYTHPFFQQCGVMAKLYDHIESLAHQNTMPRLYVEASKLIKPFFEKRGFTTLQRNEIKRNGQILVNYSMEKTLN</sequence>
<organism evidence="2 3">
    <name type="scientific">Sulfurospirillum diekertiae</name>
    <dbReference type="NCBI Taxonomy" id="1854492"/>
    <lineage>
        <taxon>Bacteria</taxon>
        <taxon>Pseudomonadati</taxon>
        <taxon>Campylobacterota</taxon>
        <taxon>Epsilonproteobacteria</taxon>
        <taxon>Campylobacterales</taxon>
        <taxon>Sulfurospirillaceae</taxon>
        <taxon>Sulfurospirillum</taxon>
    </lineage>
</organism>
<dbReference type="RefSeq" id="WP_096047628.1">
    <property type="nucleotide sequence ID" value="NZ_CP023275.1"/>
</dbReference>
<dbReference type="AlphaFoldDB" id="A0A290HH03"/>
<dbReference type="PANTHER" id="PTHR43451:SF1">
    <property type="entry name" value="ACETYLTRANSFERASE"/>
    <property type="match status" value="1"/>
</dbReference>
<keyword evidence="2" id="KW-0808">Transferase</keyword>
<dbReference type="EMBL" id="CP023275">
    <property type="protein sequence ID" value="ATB70832.1"/>
    <property type="molecule type" value="Genomic_DNA"/>
</dbReference>
<dbReference type="Proteomes" id="UP000217349">
    <property type="component" value="Chromosome"/>
</dbReference>
<dbReference type="KEGG" id="sulj:SJPD1_2743"/>